<sequence length="106" mass="11806">MSSSPVLVFFSTAQPMQQLTGYAAVRASFSIYIKLASTVLWIKCTKKVTPQAPCSDPTRPNLTESGKNGLEIQEIQAVEIKLVMTTERVVYLGWRFPLIFLSLPLL</sequence>
<dbReference type="Proteomes" id="UP000234254">
    <property type="component" value="Unassembled WGS sequence"/>
</dbReference>
<protein>
    <submittedName>
        <fullName evidence="1">Uncharacterized protein</fullName>
    </submittedName>
</protein>
<gene>
    <name evidence="1" type="ORF">P168DRAFT_186878</name>
</gene>
<dbReference type="GeneID" id="36540511"/>
<reference evidence="1" key="1">
    <citation type="submission" date="2016-12" db="EMBL/GenBank/DDBJ databases">
        <title>The genomes of Aspergillus section Nigri reveals drivers in fungal speciation.</title>
        <authorList>
            <consortium name="DOE Joint Genome Institute"/>
            <person name="Vesth T.C."/>
            <person name="Nybo J."/>
            <person name="Theobald S."/>
            <person name="Brandl J."/>
            <person name="Frisvad J.C."/>
            <person name="Nielsen K.F."/>
            <person name="Lyhne E.K."/>
            <person name="Kogle M.E."/>
            <person name="Kuo A."/>
            <person name="Riley R."/>
            <person name="Clum A."/>
            <person name="Nolan M."/>
            <person name="Lipzen A."/>
            <person name="Salamov A."/>
            <person name="Henrissat B."/>
            <person name="Wiebenga A."/>
            <person name="De vries R.P."/>
            <person name="Grigoriev I.V."/>
            <person name="Mortensen U.H."/>
            <person name="Andersen M.R."/>
            <person name="Baker S.E."/>
        </authorList>
    </citation>
    <scope>NUCLEOTIDE SEQUENCE</scope>
    <source>
        <strain evidence="1">IBT 28561</strain>
    </source>
</reference>
<proteinExistence type="predicted"/>
<comment type="caution">
    <text evidence="1">The sequence shown here is derived from an EMBL/GenBank/DDBJ whole genome shotgun (WGS) entry which is preliminary data.</text>
</comment>
<dbReference type="EMBL" id="MSFM01000009">
    <property type="protein sequence ID" value="PKY02594.1"/>
    <property type="molecule type" value="Genomic_DNA"/>
</dbReference>
<dbReference type="AlphaFoldDB" id="A0A2I1CYA2"/>
<evidence type="ECO:0000313" key="1">
    <source>
        <dbReference type="EMBL" id="PKY02594.1"/>
    </source>
</evidence>
<evidence type="ECO:0000313" key="2">
    <source>
        <dbReference type="Proteomes" id="UP000234254"/>
    </source>
</evidence>
<organism evidence="1 2">
    <name type="scientific">Aspergillus campestris (strain IBT 28561)</name>
    <dbReference type="NCBI Taxonomy" id="1392248"/>
    <lineage>
        <taxon>Eukaryota</taxon>
        <taxon>Fungi</taxon>
        <taxon>Dikarya</taxon>
        <taxon>Ascomycota</taxon>
        <taxon>Pezizomycotina</taxon>
        <taxon>Eurotiomycetes</taxon>
        <taxon>Eurotiomycetidae</taxon>
        <taxon>Eurotiales</taxon>
        <taxon>Aspergillaceae</taxon>
        <taxon>Aspergillus</taxon>
        <taxon>Aspergillus subgen. Circumdati</taxon>
    </lineage>
</organism>
<name>A0A2I1CYA2_ASPC2</name>
<dbReference type="VEuPathDB" id="FungiDB:P168DRAFT_186878"/>
<keyword evidence="2" id="KW-1185">Reference proteome</keyword>
<dbReference type="RefSeq" id="XP_024691188.1">
    <property type="nucleotide sequence ID" value="XM_024832987.1"/>
</dbReference>
<accession>A0A2I1CYA2</accession>